<gene>
    <name evidence="1" type="ORF">LCGC14_1735270</name>
</gene>
<name>A0A0F9HVZ4_9ZZZZ</name>
<reference evidence="1" key="1">
    <citation type="journal article" date="2015" name="Nature">
        <title>Complex archaea that bridge the gap between prokaryotes and eukaryotes.</title>
        <authorList>
            <person name="Spang A."/>
            <person name="Saw J.H."/>
            <person name="Jorgensen S.L."/>
            <person name="Zaremba-Niedzwiedzka K."/>
            <person name="Martijn J."/>
            <person name="Lind A.E."/>
            <person name="van Eijk R."/>
            <person name="Schleper C."/>
            <person name="Guy L."/>
            <person name="Ettema T.J."/>
        </authorList>
    </citation>
    <scope>NUCLEOTIDE SEQUENCE</scope>
</reference>
<dbReference type="Gene3D" id="3.40.1360.10">
    <property type="match status" value="1"/>
</dbReference>
<sequence length="331" mass="37681">MTSIDWEGAWKQWKGGVVDALDKASPSNKGIHKHRRCPNPDHADWHPSFRITEQGAPICSCGTVSWDELAAWCGVTAWETYKVTLIATDDNPQTDFHKIANHIALEGLQSVPDEACRKHLADHRSLPDFSFARCEEWTEKLARNQSVLEWLDKRGVTMWREYRLGWTGDDKQVEPWFRNRITIPHLYRGRVWGIKLRRNPFSEQGLKYISFTGSRYHVAFNADFLLTPQEHLIMVETELDAAAVQSVSGLPALAIPAGVTEIGAAMMLVGLAMCRFITLIPDNDDPGRGWATVLRSVIPRVHVHWLADFHHDIGEYIQDWRAIPDEITKTP</sequence>
<comment type="caution">
    <text evidence="1">The sequence shown here is derived from an EMBL/GenBank/DDBJ whole genome shotgun (WGS) entry which is preliminary data.</text>
</comment>
<dbReference type="AlphaFoldDB" id="A0A0F9HVZ4"/>
<organism evidence="1">
    <name type="scientific">marine sediment metagenome</name>
    <dbReference type="NCBI Taxonomy" id="412755"/>
    <lineage>
        <taxon>unclassified sequences</taxon>
        <taxon>metagenomes</taxon>
        <taxon>ecological metagenomes</taxon>
    </lineage>
</organism>
<proteinExistence type="predicted"/>
<accession>A0A0F9HVZ4</accession>
<evidence type="ECO:0008006" key="2">
    <source>
        <dbReference type="Google" id="ProtNLM"/>
    </source>
</evidence>
<dbReference type="EMBL" id="LAZR01015805">
    <property type="protein sequence ID" value="KKM07302.1"/>
    <property type="molecule type" value="Genomic_DNA"/>
</dbReference>
<evidence type="ECO:0000313" key="1">
    <source>
        <dbReference type="EMBL" id="KKM07302.1"/>
    </source>
</evidence>
<protein>
    <recommendedName>
        <fullName evidence="2">Toprim domain-containing protein</fullName>
    </recommendedName>
</protein>